<feature type="transmembrane region" description="Helical" evidence="1">
    <location>
        <begin position="284"/>
        <end position="306"/>
    </location>
</feature>
<dbReference type="PATRIC" id="fig|935198.13.peg.2863"/>
<accession>U4P8G0</accession>
<organism evidence="3">
    <name type="scientific">Clostridium botulinum (strain Eklund 17B / Type B)</name>
    <dbReference type="NCBI Taxonomy" id="935198"/>
    <lineage>
        <taxon>Bacteria</taxon>
        <taxon>Bacillati</taxon>
        <taxon>Bacillota</taxon>
        <taxon>Clostridia</taxon>
        <taxon>Eubacteriales</taxon>
        <taxon>Clostridiaceae</taxon>
        <taxon>Clostridium</taxon>
    </lineage>
</organism>
<dbReference type="AlphaFoldDB" id="B2TPD1"/>
<accession>B2TPD1</accession>
<feature type="transmembrane region" description="Helical" evidence="1">
    <location>
        <begin position="354"/>
        <end position="375"/>
    </location>
</feature>
<gene>
    <name evidence="3" type="ordered locus">CLL_A2901</name>
</gene>
<protein>
    <submittedName>
        <fullName evidence="3">Ion channel family</fullName>
    </submittedName>
</protein>
<evidence type="ECO:0000259" key="2">
    <source>
        <dbReference type="Pfam" id="PF07885"/>
    </source>
</evidence>
<proteinExistence type="predicted"/>
<dbReference type="Gene3D" id="1.10.287.70">
    <property type="match status" value="1"/>
</dbReference>
<dbReference type="Pfam" id="PF07885">
    <property type="entry name" value="Ion_trans_2"/>
    <property type="match status" value="1"/>
</dbReference>
<dbReference type="KEGG" id="cbk:CLL_A2901"/>
<dbReference type="HOGENOM" id="CLU_656854_0_0_9"/>
<keyword evidence="1" id="KW-0472">Membrane</keyword>
<reference evidence="3" key="1">
    <citation type="submission" date="2009-06" db="EMBL/GenBank/DDBJ databases">
        <authorList>
            <consortium name="US DOE Joint Genome Institute (JGI-PGF)"/>
            <person name="Lucas S."/>
            <person name="Copeland A."/>
            <person name="Lapidus A."/>
            <person name="Glavina del Rio T."/>
            <person name="Dalin E."/>
            <person name="Tice H."/>
            <person name="Bruce D."/>
            <person name="Goodwin L."/>
            <person name="Pitluck S."/>
            <person name="Kyrpides N."/>
            <person name="Mavromatis K."/>
            <person name="Ivanova N."/>
            <person name="Saunders E."/>
            <person name="Brettin T."/>
            <person name="Detter J.C."/>
            <person name="Han C."/>
            <person name="Larimer F."/>
            <person name="Land M."/>
            <person name="Hauser L."/>
            <person name="Markowitz V."/>
            <person name="Cheng J.-F."/>
            <person name="Hugenholtz P."/>
            <person name="Woyke T."/>
            <person name="Wu D."/>
            <person name="Gronow S."/>
            <person name="Klenk H.-P."/>
            <person name="Eisen J.A."/>
        </authorList>
    </citation>
    <scope>NUCLEOTIDE SEQUENCE</scope>
    <source>
        <strain evidence="3">Eklund 17B</strain>
    </source>
</reference>
<keyword evidence="1" id="KW-1133">Transmembrane helix</keyword>
<reference evidence="3" key="2">
    <citation type="submission" date="2009-08" db="EMBL/GenBank/DDBJ databases">
        <authorList>
            <person name="Shrivastava S."/>
            <person name="Brinkac L.M."/>
            <person name="Dodson R.J."/>
            <person name="Harkins D.M."/>
            <person name="Durkin A.S."/>
            <person name="Sutton G."/>
        </authorList>
    </citation>
    <scope>NUCLEOTIDE SEQUENCE</scope>
    <source>
        <strain evidence="3">Eklund 17B</strain>
    </source>
</reference>
<evidence type="ECO:0000256" key="1">
    <source>
        <dbReference type="SAM" id="Phobius"/>
    </source>
</evidence>
<dbReference type="InterPro" id="IPR013099">
    <property type="entry name" value="K_chnl_dom"/>
</dbReference>
<name>B2TPD1_CLOBB</name>
<dbReference type="SUPFAM" id="SSF81324">
    <property type="entry name" value="Voltage-gated potassium channels"/>
    <property type="match status" value="1"/>
</dbReference>
<feature type="transmembrane region" description="Helical" evidence="1">
    <location>
        <begin position="327"/>
        <end position="348"/>
    </location>
</feature>
<dbReference type="EMBL" id="CP001056">
    <property type="protein sequence ID" value="ACD22573.1"/>
    <property type="molecule type" value="Genomic_DNA"/>
</dbReference>
<keyword evidence="1" id="KW-0812">Transmembrane</keyword>
<sequence length="380" mass="44978">MEIRNKKHYNKLVLTMKEKYELDLKSIENNLKNNDDDKTTINNKKIKVIKNESFFNDNKINNLIKTLIKDEYDGVVFIKCNFKDIKIELSSSKYLYYLNCIIESSCLKFQGNQFDNKFTGKVYIINSLFNKFIIENFFYNIYVYSDDIYYEEDTLGLRLVNCCNSEIVVINKNRNIFNLMLENSKYVGIFLHSLRKLVTILDEESNSMKYFFYNVEFENIIEINSLKQVTSRYYRYLKISYDENRFVYYELLKYLEYLLGNKYKKIYALLFKYLTGYFISPIKIILICTIIIIVSSIFYLFTGISVDNTRIILYDIHNILSLKTTDLLKAMYLSVTTFSTLGYGNIIPIKYGEAVASIEMLLGAIYISIFTGTIFKRYID</sequence>
<feature type="domain" description="Potassium channel" evidence="2">
    <location>
        <begin position="289"/>
        <end position="377"/>
    </location>
</feature>
<evidence type="ECO:0000313" key="3">
    <source>
        <dbReference type="EMBL" id="ACD22573.1"/>
    </source>
</evidence>